<dbReference type="AlphaFoldDB" id="A0A9N8DZ13"/>
<accession>A0A9N8DZ13</accession>
<keyword evidence="5" id="KW-1185">Reference proteome</keyword>
<keyword evidence="2" id="KW-1133">Transmembrane helix</keyword>
<name>A0A9N8DZ13_9STRA</name>
<dbReference type="EMBL" id="CAICTM010000481">
    <property type="protein sequence ID" value="CAB9511387.1"/>
    <property type="molecule type" value="Genomic_DNA"/>
</dbReference>
<evidence type="ECO:0000256" key="3">
    <source>
        <dbReference type="SAM" id="SignalP"/>
    </source>
</evidence>
<keyword evidence="2" id="KW-0472">Membrane</keyword>
<keyword evidence="3" id="KW-0732">Signal</keyword>
<evidence type="ECO:0000313" key="4">
    <source>
        <dbReference type="EMBL" id="CAB9511387.1"/>
    </source>
</evidence>
<evidence type="ECO:0000313" key="5">
    <source>
        <dbReference type="Proteomes" id="UP001153069"/>
    </source>
</evidence>
<evidence type="ECO:0000256" key="2">
    <source>
        <dbReference type="SAM" id="Phobius"/>
    </source>
</evidence>
<dbReference type="Proteomes" id="UP001153069">
    <property type="component" value="Unassembled WGS sequence"/>
</dbReference>
<organism evidence="4 5">
    <name type="scientific">Seminavis robusta</name>
    <dbReference type="NCBI Taxonomy" id="568900"/>
    <lineage>
        <taxon>Eukaryota</taxon>
        <taxon>Sar</taxon>
        <taxon>Stramenopiles</taxon>
        <taxon>Ochrophyta</taxon>
        <taxon>Bacillariophyta</taxon>
        <taxon>Bacillariophyceae</taxon>
        <taxon>Bacillariophycidae</taxon>
        <taxon>Naviculales</taxon>
        <taxon>Naviculaceae</taxon>
        <taxon>Seminavis</taxon>
    </lineage>
</organism>
<feature type="transmembrane region" description="Helical" evidence="2">
    <location>
        <begin position="108"/>
        <end position="131"/>
    </location>
</feature>
<feature type="signal peptide" evidence="3">
    <location>
        <begin position="1"/>
        <end position="22"/>
    </location>
</feature>
<feature type="compositionally biased region" description="Polar residues" evidence="1">
    <location>
        <begin position="324"/>
        <end position="339"/>
    </location>
</feature>
<feature type="chain" id="PRO_5040460496" evidence="3">
    <location>
        <begin position="23"/>
        <end position="486"/>
    </location>
</feature>
<gene>
    <name evidence="4" type="ORF">SEMRO_482_G151870.1</name>
</gene>
<keyword evidence="2" id="KW-0812">Transmembrane</keyword>
<feature type="compositionally biased region" description="Basic and acidic residues" evidence="1">
    <location>
        <begin position="353"/>
        <end position="370"/>
    </location>
</feature>
<protein>
    <submittedName>
        <fullName evidence="4">Uncharacterized protein</fullName>
    </submittedName>
</protein>
<feature type="region of interest" description="Disordered" evidence="1">
    <location>
        <begin position="324"/>
        <end position="391"/>
    </location>
</feature>
<reference evidence="4" key="1">
    <citation type="submission" date="2020-06" db="EMBL/GenBank/DDBJ databases">
        <authorList>
            <consortium name="Plant Systems Biology data submission"/>
        </authorList>
    </citation>
    <scope>NUCLEOTIDE SEQUENCE</scope>
    <source>
        <strain evidence="4">D6</strain>
    </source>
</reference>
<proteinExistence type="predicted"/>
<feature type="region of interest" description="Disordered" evidence="1">
    <location>
        <begin position="459"/>
        <end position="486"/>
    </location>
</feature>
<sequence length="486" mass="53866">MKRSNLACGILLALSRMGVVACHDLTESSLLQSTNRLRRRSLTLDGTPPPTAPPTQGALYVTIDGTVFSGEHTDNGESPSNDHDIIAIRRDSATHVPSSSSLDGTKRLAIIAVSLSSAFAVLMLGMAAWTWRKYLFIPIGSTSPGDAEEFQEDELRLDVKQPQHKSAKAGVSILRNRKAEVTTVYHAERRVRFHLPGSPAAIEQGFFETGEFDEVVIVDPKLITPRKIKGIQQFRVSVEDGHTQPQTVPTPPPDPMRDFGNAGIAPRPVIRNDTDTWVSRIMHPWLDSQVCCQQQWGTFSCGPQDKSGIGESFADHATFATNSFESTTSSKLHDTSSVTPMLPYYPTSSKVSEGGDNKQAREDEKEREESFPGSVLGITSRHDASDQAEEDGLVVEEAFSCRKRSRVSSPPRDNEWGKEQGYVPSAQLTWRKRQWVNLDAKRKRTGNNRVLEDIQNNPVQDEFDLESDSSGYEHGLYGRSRQMAEI</sequence>
<comment type="caution">
    <text evidence="4">The sequence shown here is derived from an EMBL/GenBank/DDBJ whole genome shotgun (WGS) entry which is preliminary data.</text>
</comment>
<evidence type="ECO:0000256" key="1">
    <source>
        <dbReference type="SAM" id="MobiDB-lite"/>
    </source>
</evidence>